<accession>A0A9W6XI06</accession>
<evidence type="ECO:0000313" key="1">
    <source>
        <dbReference type="EMBL" id="GMF39673.1"/>
    </source>
</evidence>
<gene>
    <name evidence="1" type="ORF">Pfra01_001187600</name>
</gene>
<protein>
    <submittedName>
        <fullName evidence="1">Unnamed protein product</fullName>
    </submittedName>
</protein>
<proteinExistence type="predicted"/>
<sequence length="67" mass="7223">MKLINSDIWNDLGSSKDGSVGGCPVAASIRLADIASFDTFSIFITPITLMKLKSIAERKFGGNRPHL</sequence>
<comment type="caution">
    <text evidence="1">The sequence shown here is derived from an EMBL/GenBank/DDBJ whole genome shotgun (WGS) entry which is preliminary data.</text>
</comment>
<dbReference type="Proteomes" id="UP001165121">
    <property type="component" value="Unassembled WGS sequence"/>
</dbReference>
<keyword evidence="2" id="KW-1185">Reference proteome</keyword>
<dbReference type="EMBL" id="BSXT01001180">
    <property type="protein sequence ID" value="GMF39673.1"/>
    <property type="molecule type" value="Genomic_DNA"/>
</dbReference>
<name>A0A9W6XI06_9STRA</name>
<organism evidence="1 2">
    <name type="scientific">Phytophthora fragariaefolia</name>
    <dbReference type="NCBI Taxonomy" id="1490495"/>
    <lineage>
        <taxon>Eukaryota</taxon>
        <taxon>Sar</taxon>
        <taxon>Stramenopiles</taxon>
        <taxon>Oomycota</taxon>
        <taxon>Peronosporomycetes</taxon>
        <taxon>Peronosporales</taxon>
        <taxon>Peronosporaceae</taxon>
        <taxon>Phytophthora</taxon>
    </lineage>
</organism>
<evidence type="ECO:0000313" key="2">
    <source>
        <dbReference type="Proteomes" id="UP001165121"/>
    </source>
</evidence>
<reference evidence="1" key="1">
    <citation type="submission" date="2023-04" db="EMBL/GenBank/DDBJ databases">
        <title>Phytophthora fragariaefolia NBRC 109709.</title>
        <authorList>
            <person name="Ichikawa N."/>
            <person name="Sato H."/>
            <person name="Tonouchi N."/>
        </authorList>
    </citation>
    <scope>NUCLEOTIDE SEQUENCE</scope>
    <source>
        <strain evidence="1">NBRC 109709</strain>
    </source>
</reference>
<dbReference type="AlphaFoldDB" id="A0A9W6XI06"/>